<proteinExistence type="predicted"/>
<dbReference type="Gene3D" id="3.30.360.40">
    <property type="entry name" value="YwmB-like"/>
    <property type="match status" value="1"/>
</dbReference>
<name>A0A1R1BNS1_PAEAM</name>
<dbReference type="InterPro" id="IPR014794">
    <property type="entry name" value="DUF1779"/>
</dbReference>
<gene>
    <name evidence="1" type="ORF">BK131_21655</name>
</gene>
<dbReference type="Pfam" id="PF08680">
    <property type="entry name" value="DUF1779"/>
    <property type="match status" value="1"/>
</dbReference>
<organism evidence="1 2">
    <name type="scientific">Paenibacillus amylolyticus</name>
    <dbReference type="NCBI Taxonomy" id="1451"/>
    <lineage>
        <taxon>Bacteria</taxon>
        <taxon>Bacillati</taxon>
        <taxon>Bacillota</taxon>
        <taxon>Bacilli</taxon>
        <taxon>Bacillales</taxon>
        <taxon>Paenibacillaceae</taxon>
        <taxon>Paenibacillus</taxon>
    </lineage>
</organism>
<accession>A0A1R1BNS1</accession>
<comment type="caution">
    <text evidence="1">The sequence shown here is derived from an EMBL/GenBank/DDBJ whole genome shotgun (WGS) entry which is preliminary data.</text>
</comment>
<dbReference type="AlphaFoldDB" id="A0A1R1BNS1"/>
<sequence length="249" mass="26916">MLNRWMTAGILAMAIIILIGVTQVYAEKNEPKAAQLEQLIYTADDVIDNVDRLVIKWQGEGQGNAKAQAALLAGHLGLEQPVRVRQTGHDVYRSEEIVDTATGGAGMLVNVVDTGDNGYYALVQISGDAHTDRNTLTTLHEQVDQLLVDSGMKASWNMSVQGTAANATEFDASEQLALIEKDLSENVDLASVERYTDVASASVSYEASDLPLSIKSGSHMLNMQLAVHQVGEQGNNRITVGFPVITIEY</sequence>
<dbReference type="Proteomes" id="UP000187134">
    <property type="component" value="Unassembled WGS sequence"/>
</dbReference>
<evidence type="ECO:0000313" key="2">
    <source>
        <dbReference type="Proteomes" id="UP000187134"/>
    </source>
</evidence>
<dbReference type="EMBL" id="MRTJ01000010">
    <property type="protein sequence ID" value="OMF11550.1"/>
    <property type="molecule type" value="Genomic_DNA"/>
</dbReference>
<evidence type="ECO:0000313" key="1">
    <source>
        <dbReference type="EMBL" id="OMF11550.1"/>
    </source>
</evidence>
<evidence type="ECO:0008006" key="3">
    <source>
        <dbReference type="Google" id="ProtNLM"/>
    </source>
</evidence>
<protein>
    <recommendedName>
        <fullName evidence="3">TATA-box binding protein</fullName>
    </recommendedName>
</protein>
<reference evidence="1 2" key="1">
    <citation type="submission" date="2016-11" db="EMBL/GenBank/DDBJ databases">
        <title>Paenibacillus species isolates.</title>
        <authorList>
            <person name="Beno S.M."/>
        </authorList>
    </citation>
    <scope>NUCLEOTIDE SEQUENCE [LARGE SCALE GENOMIC DNA]</scope>
    <source>
        <strain evidence="1 2">FSL H8-0246</strain>
    </source>
</reference>